<keyword evidence="3" id="KW-1003">Cell membrane</keyword>
<dbReference type="EMBL" id="DQ068067">
    <property type="protein sequence ID" value="AAY89982.1"/>
    <property type="molecule type" value="Genomic_DNA"/>
</dbReference>
<dbReference type="InterPro" id="IPR003400">
    <property type="entry name" value="ExbD"/>
</dbReference>
<evidence type="ECO:0000256" key="8">
    <source>
        <dbReference type="SAM" id="Phobius"/>
    </source>
</evidence>
<evidence type="ECO:0000256" key="1">
    <source>
        <dbReference type="ARBA" id="ARBA00004162"/>
    </source>
</evidence>
<organism evidence="9">
    <name type="scientific">uncultured bacterium BAC13K9BAC</name>
    <dbReference type="NCBI Taxonomy" id="332979"/>
    <lineage>
        <taxon>Bacteria</taxon>
        <taxon>environmental samples</taxon>
    </lineage>
</organism>
<dbReference type="PANTHER" id="PTHR30558:SF3">
    <property type="entry name" value="BIOPOLYMER TRANSPORT PROTEIN EXBD-RELATED"/>
    <property type="match status" value="1"/>
</dbReference>
<reference evidence="9" key="1">
    <citation type="journal article" date="2005" name="PLoS Biol.">
        <title>New insights into metabolic properties of marine bacteria encoding proteorhodopsins.</title>
        <authorList>
            <person name="Sabehi G."/>
            <person name="Loy A."/>
            <person name="Jung K.H."/>
            <person name="Partha R."/>
            <person name="Spudich J.L."/>
            <person name="Isaacson T."/>
            <person name="Hirschberg J."/>
            <person name="Wagner M."/>
            <person name="Beja O."/>
        </authorList>
    </citation>
    <scope>NUCLEOTIDE SEQUENCE</scope>
</reference>
<comment type="subcellular location">
    <subcellularLocation>
        <location evidence="1">Cell membrane</location>
        <topology evidence="1">Single-pass membrane protein</topology>
    </subcellularLocation>
    <subcellularLocation>
        <location evidence="7">Cell membrane</location>
        <topology evidence="7">Single-pass type II membrane protein</topology>
    </subcellularLocation>
</comment>
<evidence type="ECO:0000256" key="7">
    <source>
        <dbReference type="RuleBase" id="RU003879"/>
    </source>
</evidence>
<dbReference type="GO" id="GO:0022857">
    <property type="term" value="F:transmembrane transporter activity"/>
    <property type="evidence" value="ECO:0007669"/>
    <property type="project" value="InterPro"/>
</dbReference>
<comment type="similarity">
    <text evidence="2 7">Belongs to the ExbD/TolR family.</text>
</comment>
<keyword evidence="6 8" id="KW-0472">Membrane</keyword>
<evidence type="ECO:0000256" key="4">
    <source>
        <dbReference type="ARBA" id="ARBA00022692"/>
    </source>
</evidence>
<keyword evidence="7" id="KW-0653">Protein transport</keyword>
<sequence>MKLVTRKKREYDDDGLLPLVNIIFLLLIFFMIAGVIEKRIVKDDIELPAAELNRFENKEITKIFVNKSNIFFVNDEITDINKISAYLKSNKINEVVIIADKSLYIKDVNILLTKLHENNIKNIKLLSNRNAN</sequence>
<dbReference type="Pfam" id="PF02472">
    <property type="entry name" value="ExbD"/>
    <property type="match status" value="1"/>
</dbReference>
<evidence type="ECO:0000313" key="9">
    <source>
        <dbReference type="EMBL" id="AAY89982.1"/>
    </source>
</evidence>
<dbReference type="GO" id="GO:0005886">
    <property type="term" value="C:plasma membrane"/>
    <property type="evidence" value="ECO:0007669"/>
    <property type="project" value="UniProtKB-SubCell"/>
</dbReference>
<evidence type="ECO:0000256" key="5">
    <source>
        <dbReference type="ARBA" id="ARBA00022989"/>
    </source>
</evidence>
<name>Q4JN15_9BACT</name>
<keyword evidence="5 8" id="KW-1133">Transmembrane helix</keyword>
<feature type="transmembrane region" description="Helical" evidence="8">
    <location>
        <begin position="16"/>
        <end position="36"/>
    </location>
</feature>
<evidence type="ECO:0000256" key="2">
    <source>
        <dbReference type="ARBA" id="ARBA00005811"/>
    </source>
</evidence>
<dbReference type="PANTHER" id="PTHR30558">
    <property type="entry name" value="EXBD MEMBRANE COMPONENT OF PMF-DRIVEN MACROMOLECULE IMPORT SYSTEM"/>
    <property type="match status" value="1"/>
</dbReference>
<proteinExistence type="inferred from homology"/>
<evidence type="ECO:0000256" key="6">
    <source>
        <dbReference type="ARBA" id="ARBA00023136"/>
    </source>
</evidence>
<keyword evidence="7" id="KW-0813">Transport</keyword>
<dbReference type="GO" id="GO:0015031">
    <property type="term" value="P:protein transport"/>
    <property type="evidence" value="ECO:0007669"/>
    <property type="project" value="UniProtKB-KW"/>
</dbReference>
<evidence type="ECO:0000256" key="3">
    <source>
        <dbReference type="ARBA" id="ARBA00022475"/>
    </source>
</evidence>
<protein>
    <recommendedName>
        <fullName evidence="10">Biopolymer transporter ExbD</fullName>
    </recommendedName>
</protein>
<dbReference type="AlphaFoldDB" id="Q4JN15"/>
<keyword evidence="4 7" id="KW-0812">Transmembrane</keyword>
<accession>Q4JN15</accession>
<evidence type="ECO:0008006" key="10">
    <source>
        <dbReference type="Google" id="ProtNLM"/>
    </source>
</evidence>